<dbReference type="RefSeq" id="XP_030047666.1">
    <property type="nucleotide sequence ID" value="XM_030191806.1"/>
</dbReference>
<dbReference type="InterPro" id="IPR001304">
    <property type="entry name" value="C-type_lectin-like"/>
</dbReference>
<dbReference type="AlphaFoldDB" id="A0A6P7X2Q6"/>
<feature type="region of interest" description="Disordered" evidence="3">
    <location>
        <begin position="15"/>
        <end position="36"/>
    </location>
</feature>
<feature type="domain" description="C-type lectin" evidence="4">
    <location>
        <begin position="110"/>
        <end position="210"/>
    </location>
</feature>
<evidence type="ECO:0000313" key="5">
    <source>
        <dbReference type="Proteomes" id="UP000515156"/>
    </source>
</evidence>
<dbReference type="InterPro" id="IPR016186">
    <property type="entry name" value="C-type_lectin-like/link_sf"/>
</dbReference>
<dbReference type="GO" id="GO:0005886">
    <property type="term" value="C:plasma membrane"/>
    <property type="evidence" value="ECO:0007669"/>
    <property type="project" value="InterPro"/>
</dbReference>
<dbReference type="GO" id="GO:0030246">
    <property type="term" value="F:carbohydrate binding"/>
    <property type="evidence" value="ECO:0007669"/>
    <property type="project" value="UniProtKB-KW"/>
</dbReference>
<protein>
    <submittedName>
        <fullName evidence="6">C-type lectin domain family 4 member M-like</fullName>
    </submittedName>
</protein>
<feature type="region of interest" description="Disordered" evidence="3">
    <location>
        <begin position="256"/>
        <end position="275"/>
    </location>
</feature>
<organism evidence="5 6">
    <name type="scientific">Microcaecilia unicolor</name>
    <dbReference type="NCBI Taxonomy" id="1415580"/>
    <lineage>
        <taxon>Eukaryota</taxon>
        <taxon>Metazoa</taxon>
        <taxon>Chordata</taxon>
        <taxon>Craniata</taxon>
        <taxon>Vertebrata</taxon>
        <taxon>Euteleostomi</taxon>
        <taxon>Amphibia</taxon>
        <taxon>Gymnophiona</taxon>
        <taxon>Siphonopidae</taxon>
        <taxon>Microcaecilia</taxon>
    </lineage>
</organism>
<evidence type="ECO:0000256" key="2">
    <source>
        <dbReference type="ARBA" id="ARBA00022734"/>
    </source>
</evidence>
<keyword evidence="5" id="KW-1185">Reference proteome</keyword>
<dbReference type="Proteomes" id="UP000515156">
    <property type="component" value="Chromosome 2"/>
</dbReference>
<sequence length="299" mass="34285">MAEVVTYSDIRFDKRKKLKPSQPRSSGSSVMKEDGPITFAAVRVQEESEENVNPESTKTEIRQKDLMCLTNEDFDLTLNQTQSQDALEELKKLEVLRDRYEYCLENWKPWKGMCYFVSNESKNWSSSYLDCKDKASQLALLKNSRDLESINISRPDYYWVGLWSSEGNWIWPDGTKSRNPTADSSPSCVVISTNAVHPTTCKEEHRWICQKSTVKLRLKEDYNFIVVSIDGTNYTEISSSVLQEDGDINYAAVRFPEPPEEENSPESPRTEEKQKVVANHKNVFDAILDISPITGIQED</sequence>
<evidence type="ECO:0000256" key="1">
    <source>
        <dbReference type="ARBA" id="ARBA00004167"/>
    </source>
</evidence>
<dbReference type="InParanoid" id="A0A6P7X2Q6"/>
<proteinExistence type="predicted"/>
<evidence type="ECO:0000259" key="4">
    <source>
        <dbReference type="PROSITE" id="PS50041"/>
    </source>
</evidence>
<keyword evidence="2" id="KW-0430">Lectin</keyword>
<dbReference type="InterPro" id="IPR039689">
    <property type="entry name" value="CD72"/>
</dbReference>
<dbReference type="GO" id="GO:0004888">
    <property type="term" value="F:transmembrane signaling receptor activity"/>
    <property type="evidence" value="ECO:0007669"/>
    <property type="project" value="InterPro"/>
</dbReference>
<dbReference type="PANTHER" id="PTHR15028:SF6">
    <property type="entry name" value="B-CELL DIFFERENTIATION ANTIGEN CD72"/>
    <property type="match status" value="1"/>
</dbReference>
<dbReference type="PROSITE" id="PS50041">
    <property type="entry name" value="C_TYPE_LECTIN_2"/>
    <property type="match status" value="1"/>
</dbReference>
<dbReference type="InterPro" id="IPR033992">
    <property type="entry name" value="NKR-like_CTLD"/>
</dbReference>
<gene>
    <name evidence="6" type="primary">LOC115461761</name>
</gene>
<dbReference type="CDD" id="cd03593">
    <property type="entry name" value="CLECT_NK_receptors_like"/>
    <property type="match status" value="1"/>
</dbReference>
<accession>A0A6P7X2Q6</accession>
<dbReference type="PANTHER" id="PTHR15028">
    <property type="entry name" value="CD72-RELATED"/>
    <property type="match status" value="1"/>
</dbReference>
<dbReference type="Gene3D" id="3.10.100.10">
    <property type="entry name" value="Mannose-Binding Protein A, subunit A"/>
    <property type="match status" value="1"/>
</dbReference>
<dbReference type="GeneID" id="115461761"/>
<evidence type="ECO:0000313" key="6">
    <source>
        <dbReference type="RefSeq" id="XP_030047666.1"/>
    </source>
</evidence>
<dbReference type="SUPFAM" id="SSF56436">
    <property type="entry name" value="C-type lectin-like"/>
    <property type="match status" value="1"/>
</dbReference>
<dbReference type="SMART" id="SM00034">
    <property type="entry name" value="CLECT"/>
    <property type="match status" value="1"/>
</dbReference>
<dbReference type="OrthoDB" id="6337382at2759"/>
<dbReference type="Pfam" id="PF00059">
    <property type="entry name" value="Lectin_C"/>
    <property type="match status" value="1"/>
</dbReference>
<dbReference type="InterPro" id="IPR016187">
    <property type="entry name" value="CTDL_fold"/>
</dbReference>
<dbReference type="KEGG" id="muo:115461761"/>
<comment type="subcellular location">
    <subcellularLocation>
        <location evidence="1">Membrane</location>
        <topology evidence="1">Single-pass membrane protein</topology>
    </subcellularLocation>
</comment>
<evidence type="ECO:0000256" key="3">
    <source>
        <dbReference type="SAM" id="MobiDB-lite"/>
    </source>
</evidence>
<name>A0A6P7X2Q6_9AMPH</name>
<reference evidence="6" key="1">
    <citation type="submission" date="2025-08" db="UniProtKB">
        <authorList>
            <consortium name="RefSeq"/>
        </authorList>
    </citation>
    <scope>IDENTIFICATION</scope>
</reference>